<dbReference type="AlphaFoldDB" id="A0AAN8T5R2"/>
<evidence type="ECO:0000313" key="1">
    <source>
        <dbReference type="EMBL" id="KAK6782283.1"/>
    </source>
</evidence>
<keyword evidence="2" id="KW-1185">Reference proteome</keyword>
<proteinExistence type="predicted"/>
<name>A0AAN8T5R2_SOLBU</name>
<protein>
    <submittedName>
        <fullName evidence="1">Uncharacterized protein</fullName>
    </submittedName>
</protein>
<organism evidence="1 2">
    <name type="scientific">Solanum bulbocastanum</name>
    <name type="common">Wild potato</name>
    <dbReference type="NCBI Taxonomy" id="147425"/>
    <lineage>
        <taxon>Eukaryota</taxon>
        <taxon>Viridiplantae</taxon>
        <taxon>Streptophyta</taxon>
        <taxon>Embryophyta</taxon>
        <taxon>Tracheophyta</taxon>
        <taxon>Spermatophyta</taxon>
        <taxon>Magnoliopsida</taxon>
        <taxon>eudicotyledons</taxon>
        <taxon>Gunneridae</taxon>
        <taxon>Pentapetalae</taxon>
        <taxon>asterids</taxon>
        <taxon>lamiids</taxon>
        <taxon>Solanales</taxon>
        <taxon>Solanaceae</taxon>
        <taxon>Solanoideae</taxon>
        <taxon>Solaneae</taxon>
        <taxon>Solanum</taxon>
    </lineage>
</organism>
<dbReference type="EMBL" id="JBANQN010000008">
    <property type="protein sequence ID" value="KAK6782283.1"/>
    <property type="molecule type" value="Genomic_DNA"/>
</dbReference>
<evidence type="ECO:0000313" key="2">
    <source>
        <dbReference type="Proteomes" id="UP001371456"/>
    </source>
</evidence>
<gene>
    <name evidence="1" type="ORF">RDI58_020079</name>
</gene>
<accession>A0AAN8T5R2</accession>
<dbReference type="Proteomes" id="UP001371456">
    <property type="component" value="Unassembled WGS sequence"/>
</dbReference>
<sequence>MMSCASTIVEYKLQHTEFLSEDKDNIPTTIDLEETLHCCGITTLKRFKLMPLVIVKRL</sequence>
<reference evidence="1 2" key="1">
    <citation type="submission" date="2024-02" db="EMBL/GenBank/DDBJ databases">
        <title>de novo genome assembly of Solanum bulbocastanum strain 11H21.</title>
        <authorList>
            <person name="Hosaka A.J."/>
        </authorList>
    </citation>
    <scope>NUCLEOTIDE SEQUENCE [LARGE SCALE GENOMIC DNA]</scope>
    <source>
        <tissue evidence="1">Young leaves</tissue>
    </source>
</reference>
<comment type="caution">
    <text evidence="1">The sequence shown here is derived from an EMBL/GenBank/DDBJ whole genome shotgun (WGS) entry which is preliminary data.</text>
</comment>